<evidence type="ECO:0000256" key="4">
    <source>
        <dbReference type="ARBA" id="ARBA00022448"/>
    </source>
</evidence>
<reference evidence="9 10" key="1">
    <citation type="submission" date="2019-08" db="EMBL/GenBank/DDBJ databases">
        <title>Archangium and Cystobacter genomes.</title>
        <authorList>
            <person name="Chen I.-C.K."/>
            <person name="Wielgoss S."/>
        </authorList>
    </citation>
    <scope>NUCLEOTIDE SEQUENCE [LARGE SCALE GENOMIC DNA]</scope>
    <source>
        <strain evidence="9 10">Cbm 6</strain>
    </source>
</reference>
<evidence type="ECO:0000256" key="8">
    <source>
        <dbReference type="ARBA" id="ARBA00023136"/>
    </source>
</evidence>
<dbReference type="Pfam" id="PF13379">
    <property type="entry name" value="NMT1_2"/>
    <property type="match status" value="1"/>
</dbReference>
<comment type="subcellular location">
    <subcellularLocation>
        <location evidence="1">Endomembrane system</location>
    </subcellularLocation>
    <subcellularLocation>
        <location evidence="2">Periplasm</location>
    </subcellularLocation>
</comment>
<dbReference type="NCBIfam" id="TIGR01728">
    <property type="entry name" value="SsuA_fam"/>
    <property type="match status" value="1"/>
</dbReference>
<dbReference type="InterPro" id="IPR044527">
    <property type="entry name" value="NrtA/CpmA_ABC-bd_dom"/>
</dbReference>
<dbReference type="SUPFAM" id="SSF53850">
    <property type="entry name" value="Periplasmic binding protein-like II"/>
    <property type="match status" value="1"/>
</dbReference>
<keyword evidence="7" id="KW-0732">Signal</keyword>
<keyword evidence="5" id="KW-1003">Cell membrane</keyword>
<dbReference type="PANTHER" id="PTHR30024">
    <property type="entry name" value="ALIPHATIC SULFONATES-BINDING PROTEIN-RELATED"/>
    <property type="match status" value="1"/>
</dbReference>
<accession>A0ABY9WHR9</accession>
<dbReference type="Proteomes" id="UP001611383">
    <property type="component" value="Chromosome"/>
</dbReference>
<evidence type="ECO:0000313" key="9">
    <source>
        <dbReference type="EMBL" id="WNG43330.1"/>
    </source>
</evidence>
<dbReference type="InterPro" id="IPR010067">
    <property type="entry name" value="ABC_SsuA_sub-bd"/>
</dbReference>
<dbReference type="CDD" id="cd13553">
    <property type="entry name" value="PBP2_NrtA_CpmA_like"/>
    <property type="match status" value="1"/>
</dbReference>
<sequence length="337" mass="35971">MRFGLLVVGVAAVCLAVGGCKKEQGGEQGATKQGATEQRPLRVGFFPNITHAQALVGNGTGAFQQAVPGIELKMFNAGPAAMEALSSGSLDASYVGTGPAINTFLKAGRELRIIAAVVDGGAVLVTKTARSPAELKGKTLGTPQLGNTQDIALRHWLGQQGLKVGQDVTVTPLSNPDILGLFLNGKIEGAWVPEPWGARMVAEGGGHILVDERDLWPQRRFHTTVLVTTAKTLKERPEQLKKLLRAHVELTRQWQQQPDAFLSRVNEAFGKVTGHPISEPILKDSFSRLEPALEVMPEQLQQAAQHAQQLGFISSSDLSGMVDTSLLKEVMGQDAGP</sequence>
<dbReference type="Gene3D" id="3.40.190.10">
    <property type="entry name" value="Periplasmic binding protein-like II"/>
    <property type="match status" value="2"/>
</dbReference>
<dbReference type="EMBL" id="CP043494">
    <property type="protein sequence ID" value="WNG43330.1"/>
    <property type="molecule type" value="Genomic_DNA"/>
</dbReference>
<dbReference type="RefSeq" id="WP_395814069.1">
    <property type="nucleotide sequence ID" value="NZ_CP043494.1"/>
</dbReference>
<dbReference type="PROSITE" id="PS51257">
    <property type="entry name" value="PROKAR_LIPOPROTEIN"/>
    <property type="match status" value="1"/>
</dbReference>
<evidence type="ECO:0000256" key="6">
    <source>
        <dbReference type="ARBA" id="ARBA00022519"/>
    </source>
</evidence>
<keyword evidence="10" id="KW-1185">Reference proteome</keyword>
<gene>
    <name evidence="9" type="ORF">F0U60_03890</name>
</gene>
<dbReference type="PANTHER" id="PTHR30024:SF47">
    <property type="entry name" value="TAURINE-BINDING PERIPLASMIC PROTEIN"/>
    <property type="match status" value="1"/>
</dbReference>
<keyword evidence="8" id="KW-0472">Membrane</keyword>
<organism evidence="9 10">
    <name type="scientific">Archangium minus</name>
    <dbReference type="NCBI Taxonomy" id="83450"/>
    <lineage>
        <taxon>Bacteria</taxon>
        <taxon>Pseudomonadati</taxon>
        <taxon>Myxococcota</taxon>
        <taxon>Myxococcia</taxon>
        <taxon>Myxococcales</taxon>
        <taxon>Cystobacterineae</taxon>
        <taxon>Archangiaceae</taxon>
        <taxon>Archangium</taxon>
    </lineage>
</organism>
<evidence type="ECO:0000256" key="1">
    <source>
        <dbReference type="ARBA" id="ARBA00004308"/>
    </source>
</evidence>
<name>A0ABY9WHR9_9BACT</name>
<evidence type="ECO:0000313" key="10">
    <source>
        <dbReference type="Proteomes" id="UP001611383"/>
    </source>
</evidence>
<proteinExistence type="inferred from homology"/>
<evidence type="ECO:0000256" key="3">
    <source>
        <dbReference type="ARBA" id="ARBA00010742"/>
    </source>
</evidence>
<protein>
    <submittedName>
        <fullName evidence="9">ABC transporter substrate-binding protein</fullName>
    </submittedName>
</protein>
<keyword evidence="4" id="KW-0813">Transport</keyword>
<comment type="similarity">
    <text evidence="3">Belongs to the bacterial solute-binding protein SsuA/TauA family.</text>
</comment>
<keyword evidence="6" id="KW-0997">Cell inner membrane</keyword>
<evidence type="ECO:0000256" key="5">
    <source>
        <dbReference type="ARBA" id="ARBA00022475"/>
    </source>
</evidence>
<evidence type="ECO:0000256" key="2">
    <source>
        <dbReference type="ARBA" id="ARBA00004418"/>
    </source>
</evidence>
<evidence type="ECO:0000256" key="7">
    <source>
        <dbReference type="ARBA" id="ARBA00022729"/>
    </source>
</evidence>